<proteinExistence type="predicted"/>
<dbReference type="PROSITE" id="PS00041">
    <property type="entry name" value="HTH_ARAC_FAMILY_1"/>
    <property type="match status" value="1"/>
</dbReference>
<keyword evidence="7" id="KW-1185">Reference proteome</keyword>
<dbReference type="InterPro" id="IPR009057">
    <property type="entry name" value="Homeodomain-like_sf"/>
</dbReference>
<keyword evidence="1" id="KW-0805">Transcription regulation</keyword>
<dbReference type="PANTHER" id="PTHR46796:SF6">
    <property type="entry name" value="ARAC SUBFAMILY"/>
    <property type="match status" value="1"/>
</dbReference>
<dbReference type="Gene3D" id="1.10.10.60">
    <property type="entry name" value="Homeodomain-like"/>
    <property type="match status" value="1"/>
</dbReference>
<dbReference type="EMBL" id="JACHXV010000002">
    <property type="protein sequence ID" value="MBB3172643.1"/>
    <property type="molecule type" value="Genomic_DNA"/>
</dbReference>
<dbReference type="AlphaFoldDB" id="A0A850NRP3"/>
<organism evidence="6 8">
    <name type="scientific">Endobacter medicaginis</name>
    <dbReference type="NCBI Taxonomy" id="1181271"/>
    <lineage>
        <taxon>Bacteria</taxon>
        <taxon>Pseudomonadati</taxon>
        <taxon>Pseudomonadota</taxon>
        <taxon>Alphaproteobacteria</taxon>
        <taxon>Acetobacterales</taxon>
        <taxon>Acetobacteraceae</taxon>
        <taxon>Endobacter</taxon>
    </lineage>
</organism>
<dbReference type="PROSITE" id="PS01124">
    <property type="entry name" value="HTH_ARAC_FAMILY_2"/>
    <property type="match status" value="1"/>
</dbReference>
<dbReference type="RefSeq" id="WP_176625963.1">
    <property type="nucleotide sequence ID" value="NZ_JABXXQ010000414.1"/>
</dbReference>
<evidence type="ECO:0000313" key="8">
    <source>
        <dbReference type="Proteomes" id="UP000565205"/>
    </source>
</evidence>
<evidence type="ECO:0000256" key="3">
    <source>
        <dbReference type="ARBA" id="ARBA00023163"/>
    </source>
</evidence>
<keyword evidence="2 5" id="KW-0238">DNA-binding</keyword>
<dbReference type="Pfam" id="PF12833">
    <property type="entry name" value="HTH_18"/>
    <property type="match status" value="1"/>
</dbReference>
<evidence type="ECO:0000256" key="2">
    <source>
        <dbReference type="ARBA" id="ARBA00023125"/>
    </source>
</evidence>
<keyword evidence="3" id="KW-0804">Transcription</keyword>
<gene>
    <name evidence="5" type="ORF">FHR90_000457</name>
    <name evidence="6" type="ORF">HUK83_14645</name>
</gene>
<evidence type="ECO:0000259" key="4">
    <source>
        <dbReference type="PROSITE" id="PS01124"/>
    </source>
</evidence>
<evidence type="ECO:0000313" key="5">
    <source>
        <dbReference type="EMBL" id="MBB3172643.1"/>
    </source>
</evidence>
<reference evidence="6 8" key="1">
    <citation type="submission" date="2020-06" db="EMBL/GenBank/DDBJ databases">
        <title>Description of novel acetic acid bacteria.</title>
        <authorList>
            <person name="Sombolestani A."/>
        </authorList>
    </citation>
    <scope>NUCLEOTIDE SEQUENCE [LARGE SCALE GENOMIC DNA]</scope>
    <source>
        <strain evidence="6 8">LMG 26838</strain>
    </source>
</reference>
<comment type="caution">
    <text evidence="6">The sequence shown here is derived from an EMBL/GenBank/DDBJ whole genome shotgun (WGS) entry which is preliminary data.</text>
</comment>
<dbReference type="GO" id="GO:0003700">
    <property type="term" value="F:DNA-binding transcription factor activity"/>
    <property type="evidence" value="ECO:0007669"/>
    <property type="project" value="InterPro"/>
</dbReference>
<accession>A0A850NRP3</accession>
<feature type="domain" description="HTH araC/xylS-type" evidence="4">
    <location>
        <begin position="157"/>
        <end position="255"/>
    </location>
</feature>
<dbReference type="GO" id="GO:0043565">
    <property type="term" value="F:sequence-specific DNA binding"/>
    <property type="evidence" value="ECO:0007669"/>
    <property type="project" value="InterPro"/>
</dbReference>
<evidence type="ECO:0000313" key="7">
    <source>
        <dbReference type="Proteomes" id="UP000557688"/>
    </source>
</evidence>
<dbReference type="SUPFAM" id="SSF46689">
    <property type="entry name" value="Homeodomain-like"/>
    <property type="match status" value="2"/>
</dbReference>
<sequence>MEHSRIGAIAFDAPAAPFHHLALPLEPVRLRFGLRVDGRQEFGRNAPFMLTAITAGTGGLTSWDGAYESACFYFSDASLGAALGRDDIDGARLLRTRAELHAPELTVLLHALHADAAAGQPHGRLVGDSVFVALAGRLAPEIRRAGMRVRGEAGRVARALQFIHAHLTDVLDLAAIADASATSPFHLARLFRAALGCSIWQYVLRERARLAVFLMRDPAQGLASIAQTAGFDTYAGFIDAVRREYGESPGRLRRALCQGVA</sequence>
<dbReference type="EMBL" id="JABXXQ010000414">
    <property type="protein sequence ID" value="NVN31564.1"/>
    <property type="molecule type" value="Genomic_DNA"/>
</dbReference>
<dbReference type="SMART" id="SM00342">
    <property type="entry name" value="HTH_ARAC"/>
    <property type="match status" value="1"/>
</dbReference>
<dbReference type="InterPro" id="IPR050204">
    <property type="entry name" value="AraC_XylS_family_regulators"/>
</dbReference>
<dbReference type="PANTHER" id="PTHR46796">
    <property type="entry name" value="HTH-TYPE TRANSCRIPTIONAL ACTIVATOR RHAS-RELATED"/>
    <property type="match status" value="1"/>
</dbReference>
<dbReference type="Proteomes" id="UP000557688">
    <property type="component" value="Unassembled WGS sequence"/>
</dbReference>
<dbReference type="InterPro" id="IPR018060">
    <property type="entry name" value="HTH_AraC"/>
</dbReference>
<dbReference type="Proteomes" id="UP000565205">
    <property type="component" value="Unassembled WGS sequence"/>
</dbReference>
<evidence type="ECO:0000313" key="6">
    <source>
        <dbReference type="EMBL" id="NVN31564.1"/>
    </source>
</evidence>
<protein>
    <submittedName>
        <fullName evidence="5">AraC-like DNA-binding protein</fullName>
    </submittedName>
    <submittedName>
        <fullName evidence="6">Helix-turn-helix transcriptional regulator</fullName>
    </submittedName>
</protein>
<evidence type="ECO:0000256" key="1">
    <source>
        <dbReference type="ARBA" id="ARBA00023015"/>
    </source>
</evidence>
<dbReference type="InterPro" id="IPR018062">
    <property type="entry name" value="HTH_AraC-typ_CS"/>
</dbReference>
<name>A0A850NRP3_9PROT</name>
<reference evidence="5 7" key="2">
    <citation type="submission" date="2020-08" db="EMBL/GenBank/DDBJ databases">
        <title>Genomic Encyclopedia of Type Strains, Phase III (KMG-III): the genomes of soil and plant-associated and newly described type strains.</title>
        <authorList>
            <person name="Whitman W."/>
        </authorList>
    </citation>
    <scope>NUCLEOTIDE SEQUENCE [LARGE SCALE GENOMIC DNA]</scope>
    <source>
        <strain evidence="5 7">CECT 8088</strain>
    </source>
</reference>